<protein>
    <submittedName>
        <fullName evidence="2">Signal peptidase-like protein</fullName>
    </submittedName>
</protein>
<dbReference type="PATRIC" id="fig|74704.6.peg.1963"/>
<dbReference type="GO" id="GO:0005737">
    <property type="term" value="C:cytoplasm"/>
    <property type="evidence" value="ECO:0007669"/>
    <property type="project" value="TreeGrafter"/>
</dbReference>
<organism evidence="2 3">
    <name type="scientific">Staphylococcus cohnii subsp. cohnii</name>
    <dbReference type="NCBI Taxonomy" id="74704"/>
    <lineage>
        <taxon>Bacteria</taxon>
        <taxon>Bacillati</taxon>
        <taxon>Bacillota</taxon>
        <taxon>Bacilli</taxon>
        <taxon>Bacillales</taxon>
        <taxon>Staphylococcaceae</taxon>
        <taxon>Staphylococcus</taxon>
        <taxon>Staphylococcus cohnii species complex</taxon>
    </lineage>
</organism>
<dbReference type="EMBL" id="LAKJ01000032">
    <property type="protein sequence ID" value="KKI62772.1"/>
    <property type="molecule type" value="Genomic_DNA"/>
</dbReference>
<dbReference type="InterPro" id="IPR007557">
    <property type="entry name" value="PSP1_C"/>
</dbReference>
<comment type="caution">
    <text evidence="2">The sequence shown here is derived from an EMBL/GenBank/DDBJ whole genome shotgun (WGS) entry which is preliminary data.</text>
</comment>
<dbReference type="AlphaFoldDB" id="A0A0M2NRV9"/>
<evidence type="ECO:0000313" key="3">
    <source>
        <dbReference type="Proteomes" id="UP000034455"/>
    </source>
</evidence>
<evidence type="ECO:0000259" key="1">
    <source>
        <dbReference type="PROSITE" id="PS51411"/>
    </source>
</evidence>
<dbReference type="PANTHER" id="PTHR43830:SF3">
    <property type="entry name" value="PROTEIN PSP1"/>
    <property type="match status" value="1"/>
</dbReference>
<reference evidence="2 3" key="1">
    <citation type="submission" date="2015-03" db="EMBL/GenBank/DDBJ databases">
        <title>Genome Assembly of Staphylococcus cohnii subsp. cohnii strain G22B2.</title>
        <authorList>
            <person name="Nair G."/>
            <person name="Kaur G."/>
            <person name="Khatri I."/>
            <person name="Singh N.K."/>
            <person name="Sathyabama S."/>
            <person name="Maurya S.K."/>
            <person name="Subramanian S."/>
            <person name="Agrewala J.N."/>
            <person name="Mayilraj S."/>
        </authorList>
    </citation>
    <scope>NUCLEOTIDE SEQUENCE [LARGE SCALE GENOMIC DNA]</scope>
    <source>
        <strain evidence="2 3">G22B2</strain>
    </source>
</reference>
<gene>
    <name evidence="2" type="ORF">UF66_1915</name>
</gene>
<dbReference type="PANTHER" id="PTHR43830">
    <property type="entry name" value="PROTEIN PSP1"/>
    <property type="match status" value="1"/>
</dbReference>
<sequence>MQNVVGIHFQHSGKMEYYSPQNFDLSLGEWVVVESKRGLEVGRVKYEPLNVADEDVALPLKQIVRKATEKDIVQYAQNEHDAKDALNLCKDIIQQQHLDMRLVNCEFTLDKSKVIFNFTSDERVDFRKLVKVLAQKLRTRIELRQIGVRDEAKLLGGIGPCGRSLCCSTFLGDFEPVSIKMAKDQNLSLNPSKISGACGRLMCCLKYENDYYEEARAQLPDVGDVIETPEGNGRVVGLNILDISMQVKIEGLEQPLEYKMEELETLN</sequence>
<dbReference type="InterPro" id="IPR047767">
    <property type="entry name" value="PSP1-like"/>
</dbReference>
<dbReference type="Pfam" id="PF04468">
    <property type="entry name" value="PSP1"/>
    <property type="match status" value="1"/>
</dbReference>
<dbReference type="RefSeq" id="WP_019467731.1">
    <property type="nucleotide sequence ID" value="NZ_BKAS01000039.1"/>
</dbReference>
<feature type="domain" description="PSP1 C-terminal" evidence="1">
    <location>
        <begin position="61"/>
        <end position="146"/>
    </location>
</feature>
<name>A0A0M2NRV9_STACC</name>
<dbReference type="PROSITE" id="PS51411">
    <property type="entry name" value="PSP1_C"/>
    <property type="match status" value="1"/>
</dbReference>
<proteinExistence type="predicted"/>
<dbReference type="NCBIfam" id="NF041131">
    <property type="entry name" value="RicT_YaaT_fam"/>
    <property type="match status" value="1"/>
</dbReference>
<dbReference type="GeneID" id="58098550"/>
<dbReference type="Proteomes" id="UP000034455">
    <property type="component" value="Unassembled WGS sequence"/>
</dbReference>
<evidence type="ECO:0000313" key="2">
    <source>
        <dbReference type="EMBL" id="KKI62772.1"/>
    </source>
</evidence>
<accession>A0A0M2NRV9</accession>